<protein>
    <submittedName>
        <fullName evidence="1">Uncharacterized protein</fullName>
    </submittedName>
</protein>
<reference evidence="1" key="1">
    <citation type="submission" date="2022-08" db="EMBL/GenBank/DDBJ databases">
        <title>Genome Sequence of Lecanicillium fungicola.</title>
        <authorList>
            <person name="Buettner E."/>
        </authorList>
    </citation>
    <scope>NUCLEOTIDE SEQUENCE</scope>
    <source>
        <strain evidence="1">Babe33</strain>
    </source>
</reference>
<proteinExistence type="predicted"/>
<gene>
    <name evidence="1" type="ORF">NQ176_g3735</name>
</gene>
<evidence type="ECO:0000313" key="1">
    <source>
        <dbReference type="EMBL" id="KAJ2978579.1"/>
    </source>
</evidence>
<organism evidence="1 2">
    <name type="scientific">Zarea fungicola</name>
    <dbReference type="NCBI Taxonomy" id="93591"/>
    <lineage>
        <taxon>Eukaryota</taxon>
        <taxon>Fungi</taxon>
        <taxon>Dikarya</taxon>
        <taxon>Ascomycota</taxon>
        <taxon>Pezizomycotina</taxon>
        <taxon>Sordariomycetes</taxon>
        <taxon>Hypocreomycetidae</taxon>
        <taxon>Hypocreales</taxon>
        <taxon>Cordycipitaceae</taxon>
        <taxon>Zarea</taxon>
    </lineage>
</organism>
<keyword evidence="2" id="KW-1185">Reference proteome</keyword>
<accession>A0ACC1NJH5</accession>
<dbReference type="EMBL" id="JANJQO010000362">
    <property type="protein sequence ID" value="KAJ2978579.1"/>
    <property type="molecule type" value="Genomic_DNA"/>
</dbReference>
<evidence type="ECO:0000313" key="2">
    <source>
        <dbReference type="Proteomes" id="UP001143910"/>
    </source>
</evidence>
<sequence length="187" mass="20883">MDEAAQQTSQSYMAVHDPESCFQNIEVVVDNKRLQEALRRSIDLSSDFPIRWVVHQNLTVIKGNPESAFTVYAVGHHIAVDGSSMSHVSRELLELASTDIKAAPTGLASPSYGEFVQRQNAYLRSPEAESAKAFWLSQVANTKPYDWKHAIASTPCADRDYRQMNTWAFFPNETLAAWSKLYPGTAS</sequence>
<dbReference type="Proteomes" id="UP001143910">
    <property type="component" value="Unassembled WGS sequence"/>
</dbReference>
<comment type="caution">
    <text evidence="1">The sequence shown here is derived from an EMBL/GenBank/DDBJ whole genome shotgun (WGS) entry which is preliminary data.</text>
</comment>
<name>A0ACC1NJH5_9HYPO</name>